<feature type="transmembrane region" description="Helical" evidence="6">
    <location>
        <begin position="237"/>
        <end position="257"/>
    </location>
</feature>
<protein>
    <submittedName>
        <fullName evidence="8">CopD family protein</fullName>
    </submittedName>
</protein>
<gene>
    <name evidence="8" type="ORF">GCM10023094_38470</name>
</gene>
<feature type="transmembrane region" description="Helical" evidence="6">
    <location>
        <begin position="165"/>
        <end position="188"/>
    </location>
</feature>
<comment type="subcellular location">
    <subcellularLocation>
        <location evidence="1">Cell membrane</location>
        <topology evidence="1">Multi-pass membrane protein</topology>
    </subcellularLocation>
</comment>
<feature type="transmembrane region" description="Helical" evidence="6">
    <location>
        <begin position="209"/>
        <end position="231"/>
    </location>
</feature>
<reference evidence="9" key="1">
    <citation type="journal article" date="2019" name="Int. J. Syst. Evol. Microbiol.">
        <title>The Global Catalogue of Microorganisms (GCM) 10K type strain sequencing project: providing services to taxonomists for standard genome sequencing and annotation.</title>
        <authorList>
            <consortium name="The Broad Institute Genomics Platform"/>
            <consortium name="The Broad Institute Genome Sequencing Center for Infectious Disease"/>
            <person name="Wu L."/>
            <person name="Ma J."/>
        </authorList>
    </citation>
    <scope>NUCLEOTIDE SEQUENCE [LARGE SCALE GENOMIC DNA]</scope>
    <source>
        <strain evidence="9">JCM 32206</strain>
    </source>
</reference>
<evidence type="ECO:0000256" key="3">
    <source>
        <dbReference type="ARBA" id="ARBA00022692"/>
    </source>
</evidence>
<evidence type="ECO:0000256" key="4">
    <source>
        <dbReference type="ARBA" id="ARBA00022989"/>
    </source>
</evidence>
<feature type="transmembrane region" description="Helical" evidence="6">
    <location>
        <begin position="65"/>
        <end position="84"/>
    </location>
</feature>
<keyword evidence="2" id="KW-1003">Cell membrane</keyword>
<feature type="transmembrane region" description="Helical" evidence="6">
    <location>
        <begin position="104"/>
        <end position="128"/>
    </location>
</feature>
<feature type="domain" description="Copper resistance protein D" evidence="7">
    <location>
        <begin position="197"/>
        <end position="295"/>
    </location>
</feature>
<feature type="transmembrane region" description="Helical" evidence="6">
    <location>
        <begin position="278"/>
        <end position="300"/>
    </location>
</feature>
<dbReference type="InterPro" id="IPR032694">
    <property type="entry name" value="CopC/D"/>
</dbReference>
<evidence type="ECO:0000259" key="7">
    <source>
        <dbReference type="Pfam" id="PF05425"/>
    </source>
</evidence>
<feature type="transmembrane region" description="Helical" evidence="6">
    <location>
        <begin position="135"/>
        <end position="153"/>
    </location>
</feature>
<dbReference type="EMBL" id="BAABFB010000059">
    <property type="protein sequence ID" value="GAA4484728.1"/>
    <property type="molecule type" value="Genomic_DNA"/>
</dbReference>
<keyword evidence="5 6" id="KW-0472">Membrane</keyword>
<keyword evidence="3 6" id="KW-0812">Transmembrane</keyword>
<dbReference type="PANTHER" id="PTHR34820:SF4">
    <property type="entry name" value="INNER MEMBRANE PROTEIN YEBZ"/>
    <property type="match status" value="1"/>
</dbReference>
<comment type="caution">
    <text evidence="8">The sequence shown here is derived from an EMBL/GenBank/DDBJ whole genome shotgun (WGS) entry which is preliminary data.</text>
</comment>
<dbReference type="Proteomes" id="UP001501183">
    <property type="component" value="Unassembled WGS sequence"/>
</dbReference>
<organism evidence="8 9">
    <name type="scientific">Rhodococcus olei</name>
    <dbReference type="NCBI Taxonomy" id="2161675"/>
    <lineage>
        <taxon>Bacteria</taxon>
        <taxon>Bacillati</taxon>
        <taxon>Actinomycetota</taxon>
        <taxon>Actinomycetes</taxon>
        <taxon>Mycobacteriales</taxon>
        <taxon>Nocardiaceae</taxon>
        <taxon>Rhodococcus</taxon>
    </lineage>
</organism>
<keyword evidence="9" id="KW-1185">Reference proteome</keyword>
<dbReference type="Pfam" id="PF05425">
    <property type="entry name" value="CopD"/>
    <property type="match status" value="1"/>
</dbReference>
<sequence length="303" mass="30608">MVPAALAGVALAWLLATPDGPDPAATVRVLSDLLGSTVLGLCVLDRLQHGERRPVVARSALWRPIAVAAGCWALTEFTLLVAAASEVAAGPLTPTALARFVGGISVGQLGAATTLAAAGTAIVSAAAFRRSETAWPVTPFAAVAAVALLARPVTGHMSTQVLGSVLVAAHVLGAALWLGPLVAMALLLRGRGAWATLLPRYSDLAWKCVAVLTVTGVVDAAVALGGIGALVDTGYSRILLAKAVALAGLVALGWWWRRGWVPAATAHRVTAESSLRRAVAEVVALAVVFGLAAALATTGLSAP</sequence>
<proteinExistence type="predicted"/>
<dbReference type="InterPro" id="IPR008457">
    <property type="entry name" value="Cu-R_CopD_dom"/>
</dbReference>
<dbReference type="PANTHER" id="PTHR34820">
    <property type="entry name" value="INNER MEMBRANE PROTEIN YEBZ"/>
    <property type="match status" value="1"/>
</dbReference>
<evidence type="ECO:0000313" key="8">
    <source>
        <dbReference type="EMBL" id="GAA4484728.1"/>
    </source>
</evidence>
<evidence type="ECO:0000256" key="2">
    <source>
        <dbReference type="ARBA" id="ARBA00022475"/>
    </source>
</evidence>
<accession>A0ABP8PE56</accession>
<evidence type="ECO:0000256" key="5">
    <source>
        <dbReference type="ARBA" id="ARBA00023136"/>
    </source>
</evidence>
<keyword evidence="4 6" id="KW-1133">Transmembrane helix</keyword>
<name>A0ABP8PE56_9NOCA</name>
<evidence type="ECO:0000256" key="1">
    <source>
        <dbReference type="ARBA" id="ARBA00004651"/>
    </source>
</evidence>
<evidence type="ECO:0000256" key="6">
    <source>
        <dbReference type="SAM" id="Phobius"/>
    </source>
</evidence>
<evidence type="ECO:0000313" key="9">
    <source>
        <dbReference type="Proteomes" id="UP001501183"/>
    </source>
</evidence>